<dbReference type="Gene3D" id="3.30.450.20">
    <property type="entry name" value="PAS domain"/>
    <property type="match status" value="2"/>
</dbReference>
<evidence type="ECO:0000256" key="6">
    <source>
        <dbReference type="ARBA" id="ARBA00022679"/>
    </source>
</evidence>
<name>A0ABQ1FQG5_9BACL</name>
<keyword evidence="5" id="KW-0597">Phosphoprotein</keyword>
<feature type="transmembrane region" description="Helical" evidence="12">
    <location>
        <begin position="26"/>
        <end position="44"/>
    </location>
</feature>
<comment type="subcellular location">
    <subcellularLocation>
        <location evidence="2">Cell membrane</location>
        <topology evidence="2">Multi-pass membrane protein</topology>
    </subcellularLocation>
</comment>
<comment type="caution">
    <text evidence="14">The sequence shown here is derived from an EMBL/GenBank/DDBJ whole genome shotgun (WGS) entry which is preliminary data.</text>
</comment>
<dbReference type="RefSeq" id="WP_229752533.1">
    <property type="nucleotide sequence ID" value="NZ_BMHF01000002.1"/>
</dbReference>
<reference evidence="15" key="1">
    <citation type="journal article" date="2019" name="Int. J. Syst. Evol. Microbiol.">
        <title>The Global Catalogue of Microorganisms (GCM) 10K type strain sequencing project: providing services to taxonomists for standard genome sequencing and annotation.</title>
        <authorList>
            <consortium name="The Broad Institute Genomics Platform"/>
            <consortium name="The Broad Institute Genome Sequencing Center for Infectious Disease"/>
            <person name="Wu L."/>
            <person name="Ma J."/>
        </authorList>
    </citation>
    <scope>NUCLEOTIDE SEQUENCE [LARGE SCALE GENOMIC DNA]</scope>
    <source>
        <strain evidence="15">CGMCC 1.15044</strain>
    </source>
</reference>
<evidence type="ECO:0000256" key="10">
    <source>
        <dbReference type="ARBA" id="ARBA00023012"/>
    </source>
</evidence>
<evidence type="ECO:0000256" key="7">
    <source>
        <dbReference type="ARBA" id="ARBA00022692"/>
    </source>
</evidence>
<organism evidence="14 15">
    <name type="scientific">Paenibacillus physcomitrellae</name>
    <dbReference type="NCBI Taxonomy" id="1619311"/>
    <lineage>
        <taxon>Bacteria</taxon>
        <taxon>Bacillati</taxon>
        <taxon>Bacillota</taxon>
        <taxon>Bacilli</taxon>
        <taxon>Bacillales</taxon>
        <taxon>Paenibacillaceae</taxon>
        <taxon>Paenibacillus</taxon>
    </lineage>
</organism>
<dbReference type="CDD" id="cd06225">
    <property type="entry name" value="HAMP"/>
    <property type="match status" value="1"/>
</dbReference>
<keyword evidence="10" id="KW-0902">Two-component regulatory system</keyword>
<dbReference type="InterPro" id="IPR003594">
    <property type="entry name" value="HATPase_dom"/>
</dbReference>
<evidence type="ECO:0000256" key="2">
    <source>
        <dbReference type="ARBA" id="ARBA00004651"/>
    </source>
</evidence>
<keyword evidence="8 14" id="KW-0418">Kinase</keyword>
<sequence length="604" mass="68042">MDSGFRSPLYKKTSFLLRRLSIKNRLLTAFLITSLLPVAIVAFYSNQIYEASITDKISAYSSQTLTELTRNISRELGQYETLSENIIINDSIQYGLTSYAALSDIDKNTLQTRIRNELGPQFFSFSNLSNIVIMTNDGATFFDLGYQWYPDNQLSSMVQQTEGAPRNAYWSYLRSNRGSTVIALSRKIYSAENLNLQIGYLVITMDEKVFARNMFQSVDLGQDSSVYITDRSGATISSSTSSLPQGSLNQADLTARIEKQHESGRLQSFQTKIRSKQYLVSSTYIDAADWYLVGLIPHSYIVSELGDLRGNIALLCLLTLILSSAIGLWIYDSINSPLRSLLRYAKRIHKGRFDPIPKPVAPPDEMQQLTITIHDMVTELKLLIRQVQLEQQAKREAELKMLQAQINPHFLFNTLNSLKWSAMLSGNESLTQGIGSLSELLRNTILDREELIPLSKEMANLRHYSNIQRIRYGDSFELECQPVEPDEDVIVPKFILQPIVENSILHGAAHNKRILISISFAFHRSDLILTLSDDGKGFDPAELEHKDHTGSRLSGIGIPNVHERIQLHYGAAFGLRTESAPGQGTTTVLTLPLHFVQEEDKAYV</sequence>
<feature type="domain" description="HAMP" evidence="13">
    <location>
        <begin position="332"/>
        <end position="385"/>
    </location>
</feature>
<proteinExistence type="predicted"/>
<dbReference type="PANTHER" id="PTHR34220:SF7">
    <property type="entry name" value="SENSOR HISTIDINE KINASE YPDA"/>
    <property type="match status" value="1"/>
</dbReference>
<keyword evidence="11 12" id="KW-0472">Membrane</keyword>
<dbReference type="InterPro" id="IPR036890">
    <property type="entry name" value="HATPase_C_sf"/>
</dbReference>
<keyword evidence="4" id="KW-1003">Cell membrane</keyword>
<evidence type="ECO:0000256" key="3">
    <source>
        <dbReference type="ARBA" id="ARBA00012438"/>
    </source>
</evidence>
<dbReference type="InterPro" id="IPR010559">
    <property type="entry name" value="Sig_transdc_His_kin_internal"/>
</dbReference>
<dbReference type="PANTHER" id="PTHR34220">
    <property type="entry name" value="SENSOR HISTIDINE KINASE YPDA"/>
    <property type="match status" value="1"/>
</dbReference>
<keyword evidence="7 12" id="KW-0812">Transmembrane</keyword>
<dbReference type="InterPro" id="IPR003660">
    <property type="entry name" value="HAMP_dom"/>
</dbReference>
<dbReference type="Pfam" id="PF06580">
    <property type="entry name" value="His_kinase"/>
    <property type="match status" value="1"/>
</dbReference>
<evidence type="ECO:0000256" key="8">
    <source>
        <dbReference type="ARBA" id="ARBA00022777"/>
    </source>
</evidence>
<dbReference type="Pfam" id="PF02518">
    <property type="entry name" value="HATPase_c"/>
    <property type="match status" value="1"/>
</dbReference>
<dbReference type="Gene3D" id="3.30.565.10">
    <property type="entry name" value="Histidine kinase-like ATPase, C-terminal domain"/>
    <property type="match status" value="1"/>
</dbReference>
<evidence type="ECO:0000256" key="1">
    <source>
        <dbReference type="ARBA" id="ARBA00000085"/>
    </source>
</evidence>
<evidence type="ECO:0000313" key="14">
    <source>
        <dbReference type="EMBL" id="GGA26528.1"/>
    </source>
</evidence>
<dbReference type="Proteomes" id="UP000609323">
    <property type="component" value="Unassembled WGS sequence"/>
</dbReference>
<evidence type="ECO:0000313" key="15">
    <source>
        <dbReference type="Proteomes" id="UP000609323"/>
    </source>
</evidence>
<evidence type="ECO:0000259" key="13">
    <source>
        <dbReference type="PROSITE" id="PS50885"/>
    </source>
</evidence>
<evidence type="ECO:0000256" key="4">
    <source>
        <dbReference type="ARBA" id="ARBA00022475"/>
    </source>
</evidence>
<dbReference type="GO" id="GO:0016301">
    <property type="term" value="F:kinase activity"/>
    <property type="evidence" value="ECO:0007669"/>
    <property type="project" value="UniProtKB-KW"/>
</dbReference>
<dbReference type="Gene3D" id="6.10.340.10">
    <property type="match status" value="1"/>
</dbReference>
<dbReference type="InterPro" id="IPR050640">
    <property type="entry name" value="Bact_2-comp_sensor_kinase"/>
</dbReference>
<dbReference type="SMART" id="SM00387">
    <property type="entry name" value="HATPase_c"/>
    <property type="match status" value="1"/>
</dbReference>
<dbReference type="PRINTS" id="PR00344">
    <property type="entry name" value="BCTRLSENSOR"/>
</dbReference>
<dbReference type="InterPro" id="IPR033479">
    <property type="entry name" value="dCache_1"/>
</dbReference>
<comment type="catalytic activity">
    <reaction evidence="1">
        <text>ATP + protein L-histidine = ADP + protein N-phospho-L-histidine.</text>
        <dbReference type="EC" id="2.7.13.3"/>
    </reaction>
</comment>
<dbReference type="SMART" id="SM00304">
    <property type="entry name" value="HAMP"/>
    <property type="match status" value="1"/>
</dbReference>
<dbReference type="Pfam" id="PF02743">
    <property type="entry name" value="dCache_1"/>
    <property type="match status" value="1"/>
</dbReference>
<dbReference type="PROSITE" id="PS50885">
    <property type="entry name" value="HAMP"/>
    <property type="match status" value="1"/>
</dbReference>
<dbReference type="EC" id="2.7.13.3" evidence="3"/>
<keyword evidence="9 12" id="KW-1133">Transmembrane helix</keyword>
<gene>
    <name evidence="14" type="primary">yesM</name>
    <name evidence="14" type="ORF">GCM10010917_09160</name>
</gene>
<evidence type="ECO:0000256" key="11">
    <source>
        <dbReference type="ARBA" id="ARBA00023136"/>
    </source>
</evidence>
<accession>A0ABQ1FQG5</accession>
<protein>
    <recommendedName>
        <fullName evidence="3">histidine kinase</fullName>
        <ecNumber evidence="3">2.7.13.3</ecNumber>
    </recommendedName>
</protein>
<dbReference type="InterPro" id="IPR004358">
    <property type="entry name" value="Sig_transdc_His_kin-like_C"/>
</dbReference>
<keyword evidence="15" id="KW-1185">Reference proteome</keyword>
<evidence type="ECO:0000256" key="9">
    <source>
        <dbReference type="ARBA" id="ARBA00022989"/>
    </source>
</evidence>
<evidence type="ECO:0000256" key="12">
    <source>
        <dbReference type="SAM" id="Phobius"/>
    </source>
</evidence>
<evidence type="ECO:0000256" key="5">
    <source>
        <dbReference type="ARBA" id="ARBA00022553"/>
    </source>
</evidence>
<dbReference type="SUPFAM" id="SSF55874">
    <property type="entry name" value="ATPase domain of HSP90 chaperone/DNA topoisomerase II/histidine kinase"/>
    <property type="match status" value="1"/>
</dbReference>
<dbReference type="EMBL" id="BMHF01000002">
    <property type="protein sequence ID" value="GGA26528.1"/>
    <property type="molecule type" value="Genomic_DNA"/>
</dbReference>
<keyword evidence="6" id="KW-0808">Transferase</keyword>